<dbReference type="Gene3D" id="2.40.260.10">
    <property type="entry name" value="Sortase"/>
    <property type="match status" value="1"/>
</dbReference>
<feature type="transmembrane region" description="Helical" evidence="2">
    <location>
        <begin position="24"/>
        <end position="45"/>
    </location>
</feature>
<proteinExistence type="predicted"/>
<keyword evidence="2" id="KW-1133">Transmembrane helix</keyword>
<evidence type="ECO:0000256" key="1">
    <source>
        <dbReference type="ARBA" id="ARBA00022801"/>
    </source>
</evidence>
<evidence type="ECO:0000256" key="2">
    <source>
        <dbReference type="SAM" id="Phobius"/>
    </source>
</evidence>
<reference evidence="3 4" key="1">
    <citation type="submission" date="2020-08" db="EMBL/GenBank/DDBJ databases">
        <title>Sequencing the genomes of 1000 actinobacteria strains.</title>
        <authorList>
            <person name="Klenk H.-P."/>
        </authorList>
    </citation>
    <scope>NUCLEOTIDE SEQUENCE [LARGE SCALE GENOMIC DNA]</scope>
    <source>
        <strain evidence="3 4">DSM 45362</strain>
    </source>
</reference>
<comment type="caution">
    <text evidence="3">The sequence shown here is derived from an EMBL/GenBank/DDBJ whole genome shotgun (WGS) entry which is preliminary data.</text>
</comment>
<keyword evidence="4" id="KW-1185">Reference proteome</keyword>
<evidence type="ECO:0000313" key="4">
    <source>
        <dbReference type="Proteomes" id="UP000587527"/>
    </source>
</evidence>
<keyword evidence="1" id="KW-0378">Hydrolase</keyword>
<name>A0A841BMX9_9ACTN</name>
<dbReference type="InterPro" id="IPR042001">
    <property type="entry name" value="Sortase_F"/>
</dbReference>
<sequence length="232" mass="24170">MTIGQGASRDLPGARPRPWGRRSALIAMAAGAAAVVTGGTAAILADPPTDAAAPEVLELASPTPAPAGSGVTVQVGTPPRAPMVIKPVRLRIPAMSLTATIAAVGIDARTGEFAVPPSVDRVGWYRFGPGLEAAAGSVVIAGHVDSAAQGKGAFYRLRSLGTGDRVTVTGSDGRDYAYRVVAREEFRKTKIPLDRYFARDGEPRLTLITCGGPFDEQTRHYRDNIVVTAAPL</sequence>
<protein>
    <recommendedName>
        <fullName evidence="5">Class F sortase</fullName>
    </recommendedName>
</protein>
<dbReference type="EMBL" id="JACHMN010000002">
    <property type="protein sequence ID" value="MBB5868102.1"/>
    <property type="molecule type" value="Genomic_DNA"/>
</dbReference>
<dbReference type="SUPFAM" id="SSF63817">
    <property type="entry name" value="Sortase"/>
    <property type="match status" value="1"/>
</dbReference>
<evidence type="ECO:0008006" key="5">
    <source>
        <dbReference type="Google" id="ProtNLM"/>
    </source>
</evidence>
<dbReference type="Pfam" id="PF04203">
    <property type="entry name" value="Sortase"/>
    <property type="match status" value="1"/>
</dbReference>
<organism evidence="3 4">
    <name type="scientific">Allocatelliglobosispora scoriae</name>
    <dbReference type="NCBI Taxonomy" id="643052"/>
    <lineage>
        <taxon>Bacteria</taxon>
        <taxon>Bacillati</taxon>
        <taxon>Actinomycetota</taxon>
        <taxon>Actinomycetes</taxon>
        <taxon>Micromonosporales</taxon>
        <taxon>Micromonosporaceae</taxon>
        <taxon>Allocatelliglobosispora</taxon>
    </lineage>
</organism>
<keyword evidence="2" id="KW-0812">Transmembrane</keyword>
<dbReference type="Proteomes" id="UP000587527">
    <property type="component" value="Unassembled WGS sequence"/>
</dbReference>
<dbReference type="InterPro" id="IPR006311">
    <property type="entry name" value="TAT_signal"/>
</dbReference>
<dbReference type="CDD" id="cd05829">
    <property type="entry name" value="Sortase_F"/>
    <property type="match status" value="1"/>
</dbReference>
<dbReference type="GO" id="GO:0016787">
    <property type="term" value="F:hydrolase activity"/>
    <property type="evidence" value="ECO:0007669"/>
    <property type="project" value="UniProtKB-KW"/>
</dbReference>
<dbReference type="InterPro" id="IPR023365">
    <property type="entry name" value="Sortase_dom-sf"/>
</dbReference>
<accession>A0A841BMX9</accession>
<dbReference type="PROSITE" id="PS51318">
    <property type="entry name" value="TAT"/>
    <property type="match status" value="1"/>
</dbReference>
<evidence type="ECO:0000313" key="3">
    <source>
        <dbReference type="EMBL" id="MBB5868102.1"/>
    </source>
</evidence>
<dbReference type="InterPro" id="IPR005754">
    <property type="entry name" value="Sortase"/>
</dbReference>
<dbReference type="AlphaFoldDB" id="A0A841BMX9"/>
<gene>
    <name evidence="3" type="ORF">F4553_001481</name>
</gene>
<keyword evidence="2" id="KW-0472">Membrane</keyword>